<reference evidence="7" key="1">
    <citation type="submission" date="2012-06" db="EMBL/GenBank/DDBJ databases">
        <title>The complete genome of Flexibacter litoralis DSM 6794.</title>
        <authorList>
            <person name="Lucas S."/>
            <person name="Copeland A."/>
            <person name="Lapidus A."/>
            <person name="Glavina del Rio T."/>
            <person name="Dalin E."/>
            <person name="Tice H."/>
            <person name="Bruce D."/>
            <person name="Goodwin L."/>
            <person name="Pitluck S."/>
            <person name="Peters L."/>
            <person name="Ovchinnikova G."/>
            <person name="Lu M."/>
            <person name="Kyrpides N."/>
            <person name="Mavromatis K."/>
            <person name="Ivanova N."/>
            <person name="Brettin T."/>
            <person name="Detter J.C."/>
            <person name="Han C."/>
            <person name="Larimer F."/>
            <person name="Land M."/>
            <person name="Hauser L."/>
            <person name="Markowitz V."/>
            <person name="Cheng J.-F."/>
            <person name="Hugenholtz P."/>
            <person name="Woyke T."/>
            <person name="Wu D."/>
            <person name="Spring S."/>
            <person name="Lang E."/>
            <person name="Kopitz M."/>
            <person name="Brambilla E."/>
            <person name="Klenk H.-P."/>
            <person name="Eisen J.A."/>
        </authorList>
    </citation>
    <scope>NUCLEOTIDE SEQUENCE [LARGE SCALE GENOMIC DNA]</scope>
    <source>
        <strain evidence="7">ATCC 23117 / DSM 6794 / NBRC 15988 / NCIMB 1366 / Sio-4</strain>
    </source>
</reference>
<dbReference type="EMBL" id="CP003345">
    <property type="protein sequence ID" value="AFM03275.1"/>
    <property type="molecule type" value="Genomic_DNA"/>
</dbReference>
<name>I4AH40_BERLS</name>
<dbReference type="Gene3D" id="6.20.50.140">
    <property type="match status" value="1"/>
</dbReference>
<feature type="region of interest" description="Disordered" evidence="3">
    <location>
        <begin position="313"/>
        <end position="342"/>
    </location>
</feature>
<evidence type="ECO:0000256" key="3">
    <source>
        <dbReference type="SAM" id="MobiDB-lite"/>
    </source>
</evidence>
<dbReference type="Gene3D" id="2.40.50.100">
    <property type="match status" value="1"/>
</dbReference>
<keyword evidence="2" id="KW-0175">Coiled coil</keyword>
<evidence type="ECO:0000313" key="6">
    <source>
        <dbReference type="EMBL" id="AFM03275.1"/>
    </source>
</evidence>
<gene>
    <name evidence="6" type="ordered locus">Fleli_0817</name>
</gene>
<dbReference type="Pfam" id="PF25893">
    <property type="entry name" value="HH_CzcB"/>
    <property type="match status" value="1"/>
</dbReference>
<keyword evidence="7" id="KW-1185">Reference proteome</keyword>
<keyword evidence="4" id="KW-1133">Transmembrane helix</keyword>
<dbReference type="Gene3D" id="2.40.30.170">
    <property type="match status" value="1"/>
</dbReference>
<accession>I4AH40</accession>
<dbReference type="HOGENOM" id="CLU_018816_14_1_10"/>
<organism evidence="6 7">
    <name type="scientific">Bernardetia litoralis (strain ATCC 23117 / DSM 6794 / NBRC 15988 / NCIMB 1366 / Fx l1 / Sio-4)</name>
    <name type="common">Flexibacter litoralis</name>
    <dbReference type="NCBI Taxonomy" id="880071"/>
    <lineage>
        <taxon>Bacteria</taxon>
        <taxon>Pseudomonadati</taxon>
        <taxon>Bacteroidota</taxon>
        <taxon>Cytophagia</taxon>
        <taxon>Cytophagales</taxon>
        <taxon>Bernardetiaceae</taxon>
        <taxon>Bernardetia</taxon>
    </lineage>
</organism>
<dbReference type="KEGG" id="fli:Fleli_0817"/>
<dbReference type="AlphaFoldDB" id="I4AH40"/>
<dbReference type="GO" id="GO:0015562">
    <property type="term" value="F:efflux transmembrane transporter activity"/>
    <property type="evidence" value="ECO:0007669"/>
    <property type="project" value="TreeGrafter"/>
</dbReference>
<dbReference type="GO" id="GO:1990281">
    <property type="term" value="C:efflux pump complex"/>
    <property type="evidence" value="ECO:0007669"/>
    <property type="project" value="TreeGrafter"/>
</dbReference>
<dbReference type="PANTHER" id="PTHR30469">
    <property type="entry name" value="MULTIDRUG RESISTANCE PROTEIN MDTA"/>
    <property type="match status" value="1"/>
</dbReference>
<dbReference type="Proteomes" id="UP000006054">
    <property type="component" value="Chromosome"/>
</dbReference>
<dbReference type="SUPFAM" id="SSF111369">
    <property type="entry name" value="HlyD-like secretion proteins"/>
    <property type="match status" value="1"/>
</dbReference>
<dbReference type="InterPro" id="IPR006143">
    <property type="entry name" value="RND_pump_MFP"/>
</dbReference>
<feature type="transmembrane region" description="Helical" evidence="4">
    <location>
        <begin position="6"/>
        <end position="25"/>
    </location>
</feature>
<evidence type="ECO:0000256" key="2">
    <source>
        <dbReference type="SAM" id="Coils"/>
    </source>
</evidence>
<dbReference type="STRING" id="880071.Fleli_0817"/>
<keyword evidence="4" id="KW-0472">Membrane</keyword>
<proteinExistence type="inferred from homology"/>
<dbReference type="NCBIfam" id="TIGR01730">
    <property type="entry name" value="RND_mfp"/>
    <property type="match status" value="1"/>
</dbReference>
<evidence type="ECO:0000256" key="1">
    <source>
        <dbReference type="ARBA" id="ARBA00009477"/>
    </source>
</evidence>
<dbReference type="PANTHER" id="PTHR30469:SF33">
    <property type="entry name" value="SLR1207 PROTEIN"/>
    <property type="match status" value="1"/>
</dbReference>
<dbReference type="OrthoDB" id="9809068at2"/>
<evidence type="ECO:0000313" key="7">
    <source>
        <dbReference type="Proteomes" id="UP000006054"/>
    </source>
</evidence>
<dbReference type="PATRIC" id="fig|880071.3.peg.791"/>
<comment type="similarity">
    <text evidence="1">Belongs to the membrane fusion protein (MFP) (TC 8.A.1) family.</text>
</comment>
<feature type="domain" description="CzcB-like alpha-helical hairpin" evidence="5">
    <location>
        <begin position="104"/>
        <end position="159"/>
    </location>
</feature>
<dbReference type="eggNOG" id="COG0845">
    <property type="taxonomic scope" value="Bacteria"/>
</dbReference>
<keyword evidence="4" id="KW-0812">Transmembrane</keyword>
<feature type="compositionally biased region" description="Basic and acidic residues" evidence="3">
    <location>
        <begin position="313"/>
        <end position="340"/>
    </location>
</feature>
<feature type="coiled-coil region" evidence="2">
    <location>
        <begin position="100"/>
        <end position="127"/>
    </location>
</feature>
<dbReference type="RefSeq" id="WP_014796733.1">
    <property type="nucleotide sequence ID" value="NC_018018.1"/>
</dbReference>
<sequence length="385" mass="42641" precursor="true">MKKTFIILFVILLVAMGVFVVYYFITQKKDIQENIELVSAKKDSIIKKTVATGSIVPLKEVAVKPAVSGIIDKIFFEAGQEVKVGDVIAKIKVIPNMTNLTNVQNSLEQAKLTLDMRQREMKRQKQLFDDGVIAEREYMTAKDDYDLAKNQVSAAAESLIIVREGTSSRSSSTTTLVKATTSGIILDIPVKEGANVIESNTFNEGTTIATIADLNNMIFEGKVDEAEVGKLKKGMDLVLTIGAIDNEKFAAKLDFIAPKGVEEEGAIKFPIKADVELKENQFIRAGYSANADIVLERKDNVLVIEEAWLQSGEKEENQSNKKENKQDSSKTENKNPKQKSDALYVEVQTTNNIFEKRYLTLGLSDGINIEVLKGLKLGEKIKKPN</sequence>
<evidence type="ECO:0000259" key="5">
    <source>
        <dbReference type="Pfam" id="PF25893"/>
    </source>
</evidence>
<dbReference type="InterPro" id="IPR058648">
    <property type="entry name" value="HH_CzcB-like"/>
</dbReference>
<protein>
    <submittedName>
        <fullName evidence="6">RND family efflux transporter, MFP subunit</fullName>
    </submittedName>
</protein>
<dbReference type="Gene3D" id="1.10.287.470">
    <property type="entry name" value="Helix hairpin bin"/>
    <property type="match status" value="1"/>
</dbReference>
<evidence type="ECO:0000256" key="4">
    <source>
        <dbReference type="SAM" id="Phobius"/>
    </source>
</evidence>